<reference evidence="2 3" key="1">
    <citation type="submission" date="2018-10" db="EMBL/GenBank/DDBJ databases">
        <title>Isolation from cow dung.</title>
        <authorList>
            <person name="Ling L."/>
        </authorList>
    </citation>
    <scope>NUCLEOTIDE SEQUENCE [LARGE SCALE GENOMIC DNA]</scope>
    <source>
        <strain evidence="2 3">NEAU-LL90</strain>
    </source>
</reference>
<proteinExistence type="predicted"/>
<dbReference type="Proteomes" id="UP000279275">
    <property type="component" value="Unassembled WGS sequence"/>
</dbReference>
<keyword evidence="3" id="KW-1185">Reference proteome</keyword>
<feature type="region of interest" description="Disordered" evidence="1">
    <location>
        <begin position="1"/>
        <end position="30"/>
    </location>
</feature>
<dbReference type="OrthoDB" id="4554341at2"/>
<protein>
    <recommendedName>
        <fullName evidence="4">Ferredoxin</fullName>
    </recommendedName>
</protein>
<evidence type="ECO:0008006" key="4">
    <source>
        <dbReference type="Google" id="ProtNLM"/>
    </source>
</evidence>
<evidence type="ECO:0000313" key="2">
    <source>
        <dbReference type="EMBL" id="RMI28285.1"/>
    </source>
</evidence>
<organism evidence="2 3">
    <name type="scientific">Nocardia stercoris</name>
    <dbReference type="NCBI Taxonomy" id="2483361"/>
    <lineage>
        <taxon>Bacteria</taxon>
        <taxon>Bacillati</taxon>
        <taxon>Actinomycetota</taxon>
        <taxon>Actinomycetes</taxon>
        <taxon>Mycobacteriales</taxon>
        <taxon>Nocardiaceae</taxon>
        <taxon>Nocardia</taxon>
    </lineage>
</organism>
<sequence>MAWAKAPDFAGEPAKQAEVRAQTTQDQARYTEGGLTPLTCRSCAAEVLVRKSGQHQTTVQWTADPAVACPYLRQFAPPRPQSCPDLFATIEAAVESGDLPVGE</sequence>
<evidence type="ECO:0000256" key="1">
    <source>
        <dbReference type="SAM" id="MobiDB-lite"/>
    </source>
</evidence>
<dbReference type="EMBL" id="RFFH01000023">
    <property type="protein sequence ID" value="RMI28285.1"/>
    <property type="molecule type" value="Genomic_DNA"/>
</dbReference>
<name>A0A3M2KXN1_9NOCA</name>
<accession>A0A3M2KXN1</accession>
<comment type="caution">
    <text evidence="2">The sequence shown here is derived from an EMBL/GenBank/DDBJ whole genome shotgun (WGS) entry which is preliminary data.</text>
</comment>
<dbReference type="RefSeq" id="WP_122191722.1">
    <property type="nucleotide sequence ID" value="NZ_RFFH01000023.1"/>
</dbReference>
<evidence type="ECO:0000313" key="3">
    <source>
        <dbReference type="Proteomes" id="UP000279275"/>
    </source>
</evidence>
<dbReference type="AlphaFoldDB" id="A0A3M2KXN1"/>
<gene>
    <name evidence="2" type="ORF">EBN03_31045</name>
</gene>